<feature type="domain" description="DHHA1" evidence="7">
    <location>
        <begin position="363"/>
        <end position="489"/>
    </location>
</feature>
<dbReference type="AlphaFoldDB" id="A0AA97AJL1"/>
<feature type="domain" description="RecJ OB" evidence="8">
    <location>
        <begin position="505"/>
        <end position="608"/>
    </location>
</feature>
<evidence type="ECO:0000256" key="2">
    <source>
        <dbReference type="ARBA" id="ARBA00019841"/>
    </source>
</evidence>
<dbReference type="Gene3D" id="3.90.1640.30">
    <property type="match status" value="1"/>
</dbReference>
<keyword evidence="4" id="KW-0378">Hydrolase</keyword>
<keyword evidence="3" id="KW-0540">Nuclease</keyword>
<evidence type="ECO:0000313" key="9">
    <source>
        <dbReference type="EMBL" id="WNZ25036.1"/>
    </source>
</evidence>
<dbReference type="Pfam" id="PF17768">
    <property type="entry name" value="RecJ_OB"/>
    <property type="match status" value="1"/>
</dbReference>
<dbReference type="SUPFAM" id="SSF64182">
    <property type="entry name" value="DHH phosphoesterases"/>
    <property type="match status" value="1"/>
</dbReference>
<organism evidence="9">
    <name type="scientific">Leptolyngbya sp. NK1-12</name>
    <dbReference type="NCBI Taxonomy" id="2547451"/>
    <lineage>
        <taxon>Bacteria</taxon>
        <taxon>Bacillati</taxon>
        <taxon>Cyanobacteriota</taxon>
        <taxon>Cyanophyceae</taxon>
        <taxon>Leptolyngbyales</taxon>
        <taxon>Leptolyngbyaceae</taxon>
        <taxon>Leptolyngbya group</taxon>
        <taxon>Leptolyngbya</taxon>
    </lineage>
</organism>
<dbReference type="GO" id="GO:0004527">
    <property type="term" value="F:exonuclease activity"/>
    <property type="evidence" value="ECO:0007669"/>
    <property type="project" value="UniProtKB-KW"/>
</dbReference>
<dbReference type="InterPro" id="IPR041122">
    <property type="entry name" value="RecJ_OB"/>
</dbReference>
<dbReference type="GO" id="GO:0003676">
    <property type="term" value="F:nucleic acid binding"/>
    <property type="evidence" value="ECO:0007669"/>
    <property type="project" value="InterPro"/>
</dbReference>
<comment type="similarity">
    <text evidence="1">Belongs to the RecJ family.</text>
</comment>
<dbReference type="PANTHER" id="PTHR30255">
    <property type="entry name" value="SINGLE-STRANDED-DNA-SPECIFIC EXONUCLEASE RECJ"/>
    <property type="match status" value="1"/>
</dbReference>
<evidence type="ECO:0000256" key="1">
    <source>
        <dbReference type="ARBA" id="ARBA00005915"/>
    </source>
</evidence>
<gene>
    <name evidence="9" type="ORF">HJG54_20720</name>
</gene>
<dbReference type="EMBL" id="CP053586">
    <property type="protein sequence ID" value="WNZ25036.1"/>
    <property type="molecule type" value="Genomic_DNA"/>
</dbReference>
<evidence type="ECO:0000256" key="3">
    <source>
        <dbReference type="ARBA" id="ARBA00022722"/>
    </source>
</evidence>
<proteinExistence type="inferred from homology"/>
<dbReference type="PANTHER" id="PTHR30255:SF2">
    <property type="entry name" value="SINGLE-STRANDED-DNA-SPECIFIC EXONUCLEASE RECJ"/>
    <property type="match status" value="1"/>
</dbReference>
<keyword evidence="5 9" id="KW-0269">Exonuclease</keyword>
<accession>A0AA97AJL1</accession>
<protein>
    <recommendedName>
        <fullName evidence="2">Single-stranded-DNA-specific exonuclease RecJ</fullName>
    </recommendedName>
</protein>
<dbReference type="InterPro" id="IPR051673">
    <property type="entry name" value="SSDNA_exonuclease_RecJ"/>
</dbReference>
<name>A0AA97AJL1_9CYAN</name>
<dbReference type="InterPro" id="IPR001667">
    <property type="entry name" value="DDH_dom"/>
</dbReference>
<sequence>MLESSGWQVQPTTQVPDWLLETIRPYLPESSGSHAAQLLWQRGIRQPEQLPGFIDPRCYQPTSPFAFGLEMEWAIARLQKARQAAEKVVIWGDFDADGITATAVLWEGLGEFLPADCLSYVIPNRLTESHGLSETRIAELAAAGCSLIVTCDTGSANLAELLYAQRLGIDVIITDHHTLPPERPPVTAILNPRTLPPSHPLAHLSGVAVAYKLVEALYLTLPDVPTRPLTALLDLVAIGLIADLVMLTGDCRYLAQLGITYLQKNQDPINPPRPGIAKLLELCRRSGDRPTDIAFGLGPRINAISRIRGDAHFCVELLTSQDRERCHQLAVETELANARRRVLQRQVGQQVKDKIAQLDLSTTQVIVLADPQWSVGVLGLVAGQIAQEYGRPTILLSTEESSREGLSSEPGAELDFELDIDQSTEQPESATRVLLVRGSARSVHSIDLYALLQQQAHLLHRFGGHPYALGLSLPVENIPLLTQAVNQHLRLSNAGVVAKPPMQADLVVSVAELGSALFQELKLLEPYGIGNPTPKLLIRNCWFTKPWHRKLQDLQGRKLEYIKTEFTICDDTHPEGFPGVWWGHYKDELPVGCCDAIVELDFNSYEDGKRKRRYEVRLVAVRTSQASILSGDREVQPILDWRGQRQHPSESVVLVSICPSSWAELFSWMRQAQSSQRPLALAYAAPVMQPADEIWQQLLNMAKELNRSTTLTAYEPLQNQLGIGRQSLELGLVALKSIGFAVIKTPSGLKIGDQPTATAPSEAAIEAIEQFLSAVRQEQFMQQFFYQVPLTTLEAAIVQERGIEAGVLP</sequence>
<evidence type="ECO:0000259" key="8">
    <source>
        <dbReference type="Pfam" id="PF17768"/>
    </source>
</evidence>
<dbReference type="RefSeq" id="WP_316431118.1">
    <property type="nucleotide sequence ID" value="NZ_CP053586.1"/>
</dbReference>
<dbReference type="InterPro" id="IPR003156">
    <property type="entry name" value="DHHA1_dom"/>
</dbReference>
<dbReference type="Gene3D" id="3.10.310.30">
    <property type="match status" value="1"/>
</dbReference>
<feature type="domain" description="DDH" evidence="6">
    <location>
        <begin position="87"/>
        <end position="239"/>
    </location>
</feature>
<dbReference type="Pfam" id="PF02272">
    <property type="entry name" value="DHHA1"/>
    <property type="match status" value="1"/>
</dbReference>
<evidence type="ECO:0000259" key="7">
    <source>
        <dbReference type="Pfam" id="PF02272"/>
    </source>
</evidence>
<evidence type="ECO:0000259" key="6">
    <source>
        <dbReference type="Pfam" id="PF01368"/>
    </source>
</evidence>
<dbReference type="InterPro" id="IPR038763">
    <property type="entry name" value="DHH_sf"/>
</dbReference>
<dbReference type="Pfam" id="PF01368">
    <property type="entry name" value="DHH"/>
    <property type="match status" value="1"/>
</dbReference>
<evidence type="ECO:0000256" key="4">
    <source>
        <dbReference type="ARBA" id="ARBA00022801"/>
    </source>
</evidence>
<evidence type="ECO:0000256" key="5">
    <source>
        <dbReference type="ARBA" id="ARBA00022839"/>
    </source>
</evidence>
<reference evidence="9" key="1">
    <citation type="submission" date="2020-05" db="EMBL/GenBank/DDBJ databases">
        <authorList>
            <person name="Zhu T."/>
            <person name="Keshari N."/>
            <person name="Lu X."/>
        </authorList>
    </citation>
    <scope>NUCLEOTIDE SEQUENCE</scope>
    <source>
        <strain evidence="9">NK1-12</strain>
    </source>
</reference>